<keyword evidence="2" id="KW-0808">Transferase</keyword>
<feature type="domain" description="Four-carbon acid sugar kinase N-terminal" evidence="7">
    <location>
        <begin position="6"/>
        <end position="229"/>
    </location>
</feature>
<evidence type="ECO:0000259" key="7">
    <source>
        <dbReference type="Pfam" id="PF07005"/>
    </source>
</evidence>
<gene>
    <name evidence="9" type="ORF">JOC73_002200</name>
</gene>
<proteinExistence type="inferred from homology"/>
<comment type="similarity">
    <text evidence="1">Belongs to the four-carbon acid sugar kinase family.</text>
</comment>
<keyword evidence="10" id="KW-1185">Reference proteome</keyword>
<feature type="domain" description="Four-carbon acid sugar kinase nucleotide binding" evidence="8">
    <location>
        <begin position="246"/>
        <end position="413"/>
    </location>
</feature>
<evidence type="ECO:0000313" key="9">
    <source>
        <dbReference type="EMBL" id="MBM7615627.1"/>
    </source>
</evidence>
<name>A0ABS2NRX3_9FIRM</name>
<organism evidence="9 10">
    <name type="scientific">Alkaliphilus hydrothermalis</name>
    <dbReference type="NCBI Taxonomy" id="1482730"/>
    <lineage>
        <taxon>Bacteria</taxon>
        <taxon>Bacillati</taxon>
        <taxon>Bacillota</taxon>
        <taxon>Clostridia</taxon>
        <taxon>Peptostreptococcales</taxon>
        <taxon>Natronincolaceae</taxon>
        <taxon>Alkaliphilus</taxon>
    </lineage>
</organism>
<evidence type="ECO:0000256" key="6">
    <source>
        <dbReference type="ARBA" id="ARBA00023277"/>
    </source>
</evidence>
<keyword evidence="5" id="KW-0067">ATP-binding</keyword>
<dbReference type="InterPro" id="IPR042213">
    <property type="entry name" value="NBD_C_sf"/>
</dbReference>
<protein>
    <submittedName>
        <fullName evidence="9">Uncharacterized protein YgbK (DUF1537 family)</fullName>
    </submittedName>
</protein>
<evidence type="ECO:0000259" key="8">
    <source>
        <dbReference type="Pfam" id="PF17042"/>
    </source>
</evidence>
<evidence type="ECO:0000256" key="5">
    <source>
        <dbReference type="ARBA" id="ARBA00022840"/>
    </source>
</evidence>
<dbReference type="InterPro" id="IPR031475">
    <property type="entry name" value="NBD_C"/>
</dbReference>
<keyword evidence="6" id="KW-0119">Carbohydrate metabolism</keyword>
<keyword evidence="3" id="KW-0547">Nucleotide-binding</keyword>
<dbReference type="SUPFAM" id="SSF142764">
    <property type="entry name" value="YgbK-like"/>
    <property type="match status" value="1"/>
</dbReference>
<dbReference type="Gene3D" id="3.40.50.10840">
    <property type="entry name" value="Putative sugar-binding, N-terminal domain"/>
    <property type="match status" value="1"/>
</dbReference>
<dbReference type="Proteomes" id="UP001314796">
    <property type="component" value="Unassembled WGS sequence"/>
</dbReference>
<dbReference type="RefSeq" id="WP_204403039.1">
    <property type="nucleotide sequence ID" value="NZ_JAFBEE010000015.1"/>
</dbReference>
<sequence>MQDRRLILIADDFTGSNDTGVQFSKNGLKTVVMTNLDLLDEALSNCDVLVVDTESRFDDSKTAYDKTLRVGHLIKRNKVNYFYKKLDSTFRGNIGSEIAGAMDGIGVDFAIVAPAFPAAGRKTLGGRVYVHDTLLEKTEVAVDPKNPVMESFIPAIIAQQSDKRTAIIDRSIVLYGIEALHKAIIDQRNRGVEIIVIDSVDAEDLNTVAQAIAQMKDRFLMVGSAGLAEFLPKTLKLMKEKKSIGVIVGSVSDITRKQANYAIDKYGLEEVIIHIQDMFTSKEEEKKRILGKVIKLVEENKDFVLRSTKTAEDVNQAIDIGKEYGLDSYGVSDKIAQFIGEITKGILDSSCVAGLMLTGGDIAIKAATMLGVSGTMIKNEILPGIPYGYFLHDTYGNLPIVTKAGGFGEEDAIIKVIDYLRREC</sequence>
<dbReference type="Pfam" id="PF17042">
    <property type="entry name" value="NBD_C"/>
    <property type="match status" value="1"/>
</dbReference>
<comment type="caution">
    <text evidence="9">The sequence shown here is derived from an EMBL/GenBank/DDBJ whole genome shotgun (WGS) entry which is preliminary data.</text>
</comment>
<reference evidence="9 10" key="1">
    <citation type="submission" date="2021-01" db="EMBL/GenBank/DDBJ databases">
        <title>Genomic Encyclopedia of Type Strains, Phase IV (KMG-IV): sequencing the most valuable type-strain genomes for metagenomic binning, comparative biology and taxonomic classification.</title>
        <authorList>
            <person name="Goeker M."/>
        </authorList>
    </citation>
    <scope>NUCLEOTIDE SEQUENCE [LARGE SCALE GENOMIC DNA]</scope>
    <source>
        <strain evidence="9 10">DSM 25890</strain>
    </source>
</reference>
<evidence type="ECO:0000313" key="10">
    <source>
        <dbReference type="Proteomes" id="UP001314796"/>
    </source>
</evidence>
<dbReference type="Gene3D" id="3.40.980.20">
    <property type="entry name" value="Four-carbon acid sugar kinase, nucleotide binding domain"/>
    <property type="match status" value="1"/>
</dbReference>
<evidence type="ECO:0000256" key="4">
    <source>
        <dbReference type="ARBA" id="ARBA00022777"/>
    </source>
</evidence>
<dbReference type="EMBL" id="JAFBEE010000015">
    <property type="protein sequence ID" value="MBM7615627.1"/>
    <property type="molecule type" value="Genomic_DNA"/>
</dbReference>
<dbReference type="Pfam" id="PF07005">
    <property type="entry name" value="SBD_N"/>
    <property type="match status" value="1"/>
</dbReference>
<evidence type="ECO:0000256" key="2">
    <source>
        <dbReference type="ARBA" id="ARBA00022679"/>
    </source>
</evidence>
<dbReference type="InterPro" id="IPR037051">
    <property type="entry name" value="4-carb_acid_sugar_kinase_N_sf"/>
</dbReference>
<accession>A0ABS2NRX3</accession>
<keyword evidence="4" id="KW-0418">Kinase</keyword>
<dbReference type="InterPro" id="IPR010737">
    <property type="entry name" value="4-carb_acid_sugar_kinase_N"/>
</dbReference>
<evidence type="ECO:0000256" key="3">
    <source>
        <dbReference type="ARBA" id="ARBA00022741"/>
    </source>
</evidence>
<evidence type="ECO:0000256" key="1">
    <source>
        <dbReference type="ARBA" id="ARBA00005715"/>
    </source>
</evidence>